<feature type="region of interest" description="Disordered" evidence="1">
    <location>
        <begin position="1"/>
        <end position="56"/>
    </location>
</feature>
<reference evidence="2" key="1">
    <citation type="submission" date="2020-02" db="EMBL/GenBank/DDBJ databases">
        <authorList>
            <person name="Meier V. D."/>
        </authorList>
    </citation>
    <scope>NUCLEOTIDE SEQUENCE</scope>
    <source>
        <strain evidence="2">AVDCRST_MAG18</strain>
    </source>
</reference>
<proteinExistence type="predicted"/>
<accession>A0A6J4VV45</accession>
<evidence type="ECO:0000256" key="1">
    <source>
        <dbReference type="SAM" id="MobiDB-lite"/>
    </source>
</evidence>
<name>A0A6J4VV45_9BACT</name>
<protein>
    <submittedName>
        <fullName evidence="2">Uncharacterized protein</fullName>
    </submittedName>
</protein>
<sequence length="56" mass="6105">GIRDRLERGGLRPLSSGIAASTRCPTSSRVPPPRASLRRRADRLREGRGGDRHDGV</sequence>
<feature type="non-terminal residue" evidence="2">
    <location>
        <position position="56"/>
    </location>
</feature>
<evidence type="ECO:0000313" key="2">
    <source>
        <dbReference type="EMBL" id="CAA9590293.1"/>
    </source>
</evidence>
<dbReference type="AlphaFoldDB" id="A0A6J4VV45"/>
<organism evidence="2">
    <name type="scientific">uncultured Thermomicrobiales bacterium</name>
    <dbReference type="NCBI Taxonomy" id="1645740"/>
    <lineage>
        <taxon>Bacteria</taxon>
        <taxon>Pseudomonadati</taxon>
        <taxon>Thermomicrobiota</taxon>
        <taxon>Thermomicrobia</taxon>
        <taxon>Thermomicrobiales</taxon>
        <taxon>environmental samples</taxon>
    </lineage>
</organism>
<dbReference type="EMBL" id="CADCWN010000397">
    <property type="protein sequence ID" value="CAA9590293.1"/>
    <property type="molecule type" value="Genomic_DNA"/>
</dbReference>
<feature type="non-terminal residue" evidence="2">
    <location>
        <position position="1"/>
    </location>
</feature>
<feature type="compositionally biased region" description="Basic and acidic residues" evidence="1">
    <location>
        <begin position="43"/>
        <end position="56"/>
    </location>
</feature>
<feature type="compositionally biased region" description="Basic and acidic residues" evidence="1">
    <location>
        <begin position="1"/>
        <end position="10"/>
    </location>
</feature>
<gene>
    <name evidence="2" type="ORF">AVDCRST_MAG18-4966</name>
</gene>